<dbReference type="InterPro" id="IPR019341">
    <property type="entry name" value="Alpha/Gamma-adaptin-bd_p34"/>
</dbReference>
<proteinExistence type="predicted"/>
<evidence type="ECO:0000313" key="1">
    <source>
        <dbReference type="EMBL" id="CEK90302.1"/>
    </source>
</evidence>
<dbReference type="Gene3D" id="3.40.50.11960">
    <property type="match status" value="1"/>
</dbReference>
<accession>A0A0B7BBN5</accession>
<dbReference type="PANTHER" id="PTHR14659:SF1">
    <property type="entry name" value="ALPHA- AND GAMMA-ADAPTIN-BINDING PROTEIN P34"/>
    <property type="match status" value="1"/>
</dbReference>
<dbReference type="AlphaFoldDB" id="A0A0B7BBN5"/>
<name>A0A0B7BBN5_9EUPU</name>
<reference evidence="1" key="1">
    <citation type="submission" date="2014-12" db="EMBL/GenBank/DDBJ databases">
        <title>Insight into the proteome of Arion vulgaris.</title>
        <authorList>
            <person name="Aradska J."/>
            <person name="Bulat T."/>
            <person name="Smidak R."/>
            <person name="Sarate P."/>
            <person name="Gangsoo J."/>
            <person name="Sialana F."/>
            <person name="Bilban M."/>
            <person name="Lubec G."/>
        </authorList>
    </citation>
    <scope>NUCLEOTIDE SEQUENCE</scope>
    <source>
        <tissue evidence="1">Skin</tissue>
    </source>
</reference>
<evidence type="ECO:0008006" key="2">
    <source>
        <dbReference type="Google" id="ProtNLM"/>
    </source>
</evidence>
<gene>
    <name evidence="1" type="primary">ORF176021</name>
</gene>
<protein>
    <recommendedName>
        <fullName evidence="2">Alpha-and gamma-adaptin-binding protein p34</fullName>
    </recommendedName>
</protein>
<organism evidence="1">
    <name type="scientific">Arion vulgaris</name>
    <dbReference type="NCBI Taxonomy" id="1028688"/>
    <lineage>
        <taxon>Eukaryota</taxon>
        <taxon>Metazoa</taxon>
        <taxon>Spiralia</taxon>
        <taxon>Lophotrochozoa</taxon>
        <taxon>Mollusca</taxon>
        <taxon>Gastropoda</taxon>
        <taxon>Heterobranchia</taxon>
        <taxon>Euthyneura</taxon>
        <taxon>Panpulmonata</taxon>
        <taxon>Eupulmonata</taxon>
        <taxon>Stylommatophora</taxon>
        <taxon>Helicina</taxon>
        <taxon>Arionoidea</taxon>
        <taxon>Arionidae</taxon>
        <taxon>Arion</taxon>
    </lineage>
</organism>
<dbReference type="EMBL" id="HACG01043437">
    <property type="protein sequence ID" value="CEK90302.1"/>
    <property type="molecule type" value="Transcribed_RNA"/>
</dbReference>
<feature type="non-terminal residue" evidence="1">
    <location>
        <position position="1"/>
    </location>
</feature>
<dbReference type="PANTHER" id="PTHR14659">
    <property type="entry name" value="ALPHA- AND GAMMA-ADAPTIN-BINDING PROTEIN P34"/>
    <property type="match status" value="1"/>
</dbReference>
<dbReference type="Pfam" id="PF10199">
    <property type="entry name" value="Adaptin_binding"/>
    <property type="match status" value="1"/>
</dbReference>
<sequence>INMALPTVLFSSSSEHFKPQEFVKHILKVSELPQPKVLSDCIESYEWSFDTKYYSTTVDLCTTDNRTIGDKYFAESVQAFIHYFDPNVPSSFELAKAWLPYLSHIEPEVLILVCNTSRNSDAITRHATLEWCIKNAFELVELNPEQDSENEDDDFPETTGMARIVQALHAHTWPNLHMKNSPTVQSPYVRHMMKEQQLLNQQHQISNDIASCQYSTESCQHSYPSDVIQAFEHSNCDNNVQILDENNTANQAVDIDHTAQALCNGAQQVKTDRLNEASELTSDILQFDNVDWQALLANNGDTTKEAPSLDSDIDADEFEQLFMNLKVMKDKAESLPPEQRKRYAEEVAISFWKAIGGDEDEIDGLDEESE</sequence>